<keyword evidence="1" id="KW-1133">Transmembrane helix</keyword>
<feature type="transmembrane region" description="Helical" evidence="1">
    <location>
        <begin position="442"/>
        <end position="465"/>
    </location>
</feature>
<protein>
    <recommendedName>
        <fullName evidence="4">Transmembrane protein</fullName>
    </recommendedName>
</protein>
<dbReference type="EMBL" id="CAJJDP010000081">
    <property type="protein sequence ID" value="CAD8183869.1"/>
    <property type="molecule type" value="Genomic_DNA"/>
</dbReference>
<dbReference type="PANTHER" id="PTHR31414">
    <property type="entry name" value="TRANSMEMBRANE PROTEIN DDB_G0292058"/>
    <property type="match status" value="1"/>
</dbReference>
<evidence type="ECO:0008006" key="4">
    <source>
        <dbReference type="Google" id="ProtNLM"/>
    </source>
</evidence>
<dbReference type="GO" id="GO:0016020">
    <property type="term" value="C:membrane"/>
    <property type="evidence" value="ECO:0007669"/>
    <property type="project" value="TreeGrafter"/>
</dbReference>
<keyword evidence="1" id="KW-0472">Membrane</keyword>
<dbReference type="PANTHER" id="PTHR31414:SF18">
    <property type="entry name" value="TRANSMEMBRANE PROTEIN-RELATED"/>
    <property type="match status" value="1"/>
</dbReference>
<evidence type="ECO:0000313" key="3">
    <source>
        <dbReference type="Proteomes" id="UP000683925"/>
    </source>
</evidence>
<evidence type="ECO:0000313" key="2">
    <source>
        <dbReference type="EMBL" id="CAD8183869.1"/>
    </source>
</evidence>
<gene>
    <name evidence="2" type="ORF">POCTA_138.1.T0820025</name>
</gene>
<reference evidence="2" key="1">
    <citation type="submission" date="2021-01" db="EMBL/GenBank/DDBJ databases">
        <authorList>
            <consortium name="Genoscope - CEA"/>
            <person name="William W."/>
        </authorList>
    </citation>
    <scope>NUCLEOTIDE SEQUENCE</scope>
</reference>
<evidence type="ECO:0000256" key="1">
    <source>
        <dbReference type="SAM" id="Phobius"/>
    </source>
</evidence>
<name>A0A8S1W7P4_PAROT</name>
<feature type="transmembrane region" description="Helical" evidence="1">
    <location>
        <begin position="171"/>
        <end position="196"/>
    </location>
</feature>
<dbReference type="Proteomes" id="UP000683925">
    <property type="component" value="Unassembled WGS sequence"/>
</dbReference>
<proteinExistence type="predicted"/>
<accession>A0A8S1W7P4</accession>
<feature type="transmembrane region" description="Helical" evidence="1">
    <location>
        <begin position="477"/>
        <end position="501"/>
    </location>
</feature>
<keyword evidence="1" id="KW-0812">Transmembrane</keyword>
<comment type="caution">
    <text evidence="2">The sequence shown here is derived from an EMBL/GenBank/DDBJ whole genome shotgun (WGS) entry which is preliminary data.</text>
</comment>
<dbReference type="OMA" id="IISISMW"/>
<feature type="transmembrane region" description="Helical" evidence="1">
    <location>
        <begin position="83"/>
        <end position="101"/>
    </location>
</feature>
<dbReference type="OrthoDB" id="305528at2759"/>
<dbReference type="InterPro" id="IPR040283">
    <property type="entry name" value="DDB_G0292058-like"/>
</dbReference>
<feature type="transmembrane region" description="Helical" evidence="1">
    <location>
        <begin position="782"/>
        <end position="805"/>
    </location>
</feature>
<feature type="transmembrane region" description="Helical" evidence="1">
    <location>
        <begin position="217"/>
        <end position="241"/>
    </location>
</feature>
<organism evidence="2 3">
    <name type="scientific">Paramecium octaurelia</name>
    <dbReference type="NCBI Taxonomy" id="43137"/>
    <lineage>
        <taxon>Eukaryota</taxon>
        <taxon>Sar</taxon>
        <taxon>Alveolata</taxon>
        <taxon>Ciliophora</taxon>
        <taxon>Intramacronucleata</taxon>
        <taxon>Oligohymenophorea</taxon>
        <taxon>Peniculida</taxon>
        <taxon>Parameciidae</taxon>
        <taxon>Paramecium</taxon>
    </lineage>
</organism>
<dbReference type="AlphaFoldDB" id="A0A8S1W7P4"/>
<keyword evidence="3" id="KW-1185">Reference proteome</keyword>
<sequence length="882" mass="98936">MAIGYFIQLNLLQIQFQQNLQKTKFQTRVGKRCMLPPFIDLLVDEKKSKFNRDGCEYNINNLLNYQVLIDNLIIQIMKNKTSITCIFLLCLGCLLVIQNYLDEQETILQGISEVVVDVCVDVDYQPSSDEISEAKRLREELLSTNKKIGLDYLAENDGTLTSDQQKDAAQAVIAILLPWAILFVISLFTYITLLICCSDCCPCACCRCTQAQKIDDIRIPLAFSIIFGVIILAFCIAGLVLSEDVGNSLKSIRCAGYMIFNDINYGVLDSEDLEITRWKGLDSVINNITIIQNGLGGFVSDTQKQLDQINAKQLQDQYGELSDENKKLEAIPLTTYYGTNNILGYISTGKTVNSDSIVTEIKQIPVLPQSAIFQQIYENIINEIANIKSYGQQLGDQQDDISKSLEETKVSIRDTQVNLINAAHDFLETTDSLDNASDLSSMVFYIVFGVFGLFALVIIFSSSLLCFGKGLKCFRCLLVCACTFNFLFVLIGFILSAVLGLTSGVLAEGCDYMDVILTNQTKFESLNYAIKDKEIKEIMTECLFKDGDILNYYNVYDSLQQALDLDQSISDFEVQKAQFQAEAAKGDATLKVNSDYITSFFTFERVDEEEYSSSNPANMKYLMREQVKTCNSNKKSSVPDRMSFCDTSAIQYSPLSGSTFSNPNNKPVCLQSAIFSADQTLLNQQISNCGEISTINQFYQSQSSKWKPVQDQEKSILNKHKQNQDTLIAKFDAITSYTTAASNYLKSITDKNTGALSGVNCKFVQVSITRVQNVMCAKSFRLFYYFWIFFAIISISMWLSAISIFRVSIGIHNLSIGEAYLQGDYTNGQYTQGNVPMPIPQQDLSVQQGYVQQGYVIQGNMQQGYVNQPAIQNNPYKDQQPQ</sequence>